<sequence>MSKCTLIVARLRPGGAAGAARLFRESDRTELPRALGVVSRRLYEFHGLYFHHVEFDGDARDAVERARSRGDFRRLSDALQRYVTAYDPTTWREPRDAMAREFYRWTREESP</sequence>
<dbReference type="EMBL" id="QTTT01000001">
    <property type="protein sequence ID" value="REE97578.1"/>
    <property type="molecule type" value="Genomic_DNA"/>
</dbReference>
<protein>
    <submittedName>
        <fullName evidence="1">Cyclase</fullName>
    </submittedName>
</protein>
<organism evidence="1 2">
    <name type="scientific">Thermomonospora umbrina</name>
    <dbReference type="NCBI Taxonomy" id="111806"/>
    <lineage>
        <taxon>Bacteria</taxon>
        <taxon>Bacillati</taxon>
        <taxon>Actinomycetota</taxon>
        <taxon>Actinomycetes</taxon>
        <taxon>Streptosporangiales</taxon>
        <taxon>Thermomonosporaceae</taxon>
        <taxon>Thermomonospora</taxon>
    </lineage>
</organism>
<keyword evidence="2" id="KW-1185">Reference proteome</keyword>
<dbReference type="InterPro" id="IPR006765">
    <property type="entry name" value="Polyketide_synth_cyclase"/>
</dbReference>
<evidence type="ECO:0000313" key="1">
    <source>
        <dbReference type="EMBL" id="REE97578.1"/>
    </source>
</evidence>
<dbReference type="InterPro" id="IPR011008">
    <property type="entry name" value="Dimeric_a/b-barrel"/>
</dbReference>
<dbReference type="Pfam" id="PF04673">
    <property type="entry name" value="Cyclase_polyket"/>
    <property type="match status" value="1"/>
</dbReference>
<dbReference type="InterPro" id="IPR038474">
    <property type="entry name" value="Polyketide_synth_cyclase_sf"/>
</dbReference>
<name>A0A3D9SNV5_9ACTN</name>
<dbReference type="GO" id="GO:0030639">
    <property type="term" value="P:polyketide biosynthetic process"/>
    <property type="evidence" value="ECO:0007669"/>
    <property type="project" value="InterPro"/>
</dbReference>
<dbReference type="OrthoDB" id="4147507at2"/>
<gene>
    <name evidence="1" type="ORF">DFJ69_3051</name>
</gene>
<evidence type="ECO:0000313" key="2">
    <source>
        <dbReference type="Proteomes" id="UP000256661"/>
    </source>
</evidence>
<dbReference type="Gene3D" id="3.30.70.1090">
    <property type="entry name" value="Dimeric alpha+beta barrel"/>
    <property type="match status" value="1"/>
</dbReference>
<dbReference type="RefSeq" id="WP_116023055.1">
    <property type="nucleotide sequence ID" value="NZ_QTTT01000001.1"/>
</dbReference>
<dbReference type="Proteomes" id="UP000256661">
    <property type="component" value="Unassembled WGS sequence"/>
</dbReference>
<comment type="caution">
    <text evidence="1">The sequence shown here is derived from an EMBL/GenBank/DDBJ whole genome shotgun (WGS) entry which is preliminary data.</text>
</comment>
<reference evidence="1 2" key="1">
    <citation type="submission" date="2018-08" db="EMBL/GenBank/DDBJ databases">
        <title>Sequencing the genomes of 1000 actinobacteria strains.</title>
        <authorList>
            <person name="Klenk H.-P."/>
        </authorList>
    </citation>
    <scope>NUCLEOTIDE SEQUENCE [LARGE SCALE GENOMIC DNA]</scope>
    <source>
        <strain evidence="1 2">DSM 43927</strain>
    </source>
</reference>
<accession>A0A3D9SNV5</accession>
<dbReference type="AlphaFoldDB" id="A0A3D9SNV5"/>
<dbReference type="SUPFAM" id="SSF54909">
    <property type="entry name" value="Dimeric alpha+beta barrel"/>
    <property type="match status" value="1"/>
</dbReference>
<proteinExistence type="predicted"/>